<keyword evidence="4" id="KW-1185">Reference proteome</keyword>
<dbReference type="Pfam" id="PF03936">
    <property type="entry name" value="Terpene_synth_C"/>
    <property type="match status" value="1"/>
</dbReference>
<evidence type="ECO:0000313" key="2">
    <source>
        <dbReference type="EMBL" id="KAF5761503.1"/>
    </source>
</evidence>
<protein>
    <submittedName>
        <fullName evidence="2">(-)-beta-caryophyllene synthase</fullName>
        <ecNumber evidence="2">4.2.3.57</ecNumber>
    </submittedName>
    <submittedName>
        <fullName evidence="3">Putative isoprenoid synthase domain-containing protein</fullName>
    </submittedName>
</protein>
<dbReference type="SUPFAM" id="SSF48576">
    <property type="entry name" value="Terpenoid synthases"/>
    <property type="match status" value="1"/>
</dbReference>
<reference evidence="2" key="3">
    <citation type="submission" date="2020-06" db="EMBL/GenBank/DDBJ databases">
        <title>Helianthus annuus Genome sequencing and assembly Release 2.</title>
        <authorList>
            <person name="Gouzy J."/>
            <person name="Langlade N."/>
            <person name="Munos S."/>
        </authorList>
    </citation>
    <scope>NUCLEOTIDE SEQUENCE</scope>
    <source>
        <tissue evidence="2">Leaves</tissue>
    </source>
</reference>
<proteinExistence type="predicted"/>
<feature type="domain" description="Terpene synthase metal-binding" evidence="1">
    <location>
        <begin position="69"/>
        <end position="106"/>
    </location>
</feature>
<organism evidence="3 4">
    <name type="scientific">Helianthus annuus</name>
    <name type="common">Common sunflower</name>
    <dbReference type="NCBI Taxonomy" id="4232"/>
    <lineage>
        <taxon>Eukaryota</taxon>
        <taxon>Viridiplantae</taxon>
        <taxon>Streptophyta</taxon>
        <taxon>Embryophyta</taxon>
        <taxon>Tracheophyta</taxon>
        <taxon>Spermatophyta</taxon>
        <taxon>Magnoliopsida</taxon>
        <taxon>eudicotyledons</taxon>
        <taxon>Gunneridae</taxon>
        <taxon>Pentapetalae</taxon>
        <taxon>asterids</taxon>
        <taxon>campanulids</taxon>
        <taxon>Asterales</taxon>
        <taxon>Asteraceae</taxon>
        <taxon>Asteroideae</taxon>
        <taxon>Heliantheae alliance</taxon>
        <taxon>Heliantheae</taxon>
        <taxon>Helianthus</taxon>
    </lineage>
</organism>
<reference evidence="3" key="2">
    <citation type="submission" date="2017-02" db="EMBL/GenBank/DDBJ databases">
        <title>Sunflower complete genome.</title>
        <authorList>
            <person name="Langlade N."/>
            <person name="Munos S."/>
        </authorList>
    </citation>
    <scope>NUCLEOTIDE SEQUENCE [LARGE SCALE GENOMIC DNA]</scope>
    <source>
        <tissue evidence="3">Leaves</tissue>
    </source>
</reference>
<accession>A0A251S5T1</accession>
<evidence type="ECO:0000313" key="3">
    <source>
        <dbReference type="EMBL" id="OTF92531.1"/>
    </source>
</evidence>
<keyword evidence="2" id="KW-0456">Lyase</keyword>
<dbReference type="Proteomes" id="UP000215914">
    <property type="component" value="Chromosome 16"/>
</dbReference>
<dbReference type="InParanoid" id="A0A251S5T1"/>
<dbReference type="EMBL" id="MNCJ02000331">
    <property type="protein sequence ID" value="KAF5761503.1"/>
    <property type="molecule type" value="Genomic_DNA"/>
</dbReference>
<dbReference type="AlphaFoldDB" id="A0A251S5T1"/>
<reference evidence="2 4" key="1">
    <citation type="journal article" date="2017" name="Nature">
        <title>The sunflower genome provides insights into oil metabolism, flowering and Asterid evolution.</title>
        <authorList>
            <person name="Badouin H."/>
            <person name="Gouzy J."/>
            <person name="Grassa C.J."/>
            <person name="Murat F."/>
            <person name="Staton S.E."/>
            <person name="Cottret L."/>
            <person name="Lelandais-Briere C."/>
            <person name="Owens G.L."/>
            <person name="Carrere S."/>
            <person name="Mayjonade B."/>
            <person name="Legrand L."/>
            <person name="Gill N."/>
            <person name="Kane N.C."/>
            <person name="Bowers J.E."/>
            <person name="Hubner S."/>
            <person name="Bellec A."/>
            <person name="Berard A."/>
            <person name="Berges H."/>
            <person name="Blanchet N."/>
            <person name="Boniface M.C."/>
            <person name="Brunel D."/>
            <person name="Catrice O."/>
            <person name="Chaidir N."/>
            <person name="Claudel C."/>
            <person name="Donnadieu C."/>
            <person name="Faraut T."/>
            <person name="Fievet G."/>
            <person name="Helmstetter N."/>
            <person name="King M."/>
            <person name="Knapp S.J."/>
            <person name="Lai Z."/>
            <person name="Le Paslier M.C."/>
            <person name="Lippi Y."/>
            <person name="Lorenzon L."/>
            <person name="Mandel J.R."/>
            <person name="Marage G."/>
            <person name="Marchand G."/>
            <person name="Marquand E."/>
            <person name="Bret-Mestries E."/>
            <person name="Morien E."/>
            <person name="Nambeesan S."/>
            <person name="Nguyen T."/>
            <person name="Pegot-Espagnet P."/>
            <person name="Pouilly N."/>
            <person name="Raftis F."/>
            <person name="Sallet E."/>
            <person name="Schiex T."/>
            <person name="Thomas J."/>
            <person name="Vandecasteele C."/>
            <person name="Vares D."/>
            <person name="Vear F."/>
            <person name="Vautrin S."/>
            <person name="Crespi M."/>
            <person name="Mangin B."/>
            <person name="Burke J.M."/>
            <person name="Salse J."/>
            <person name="Munos S."/>
            <person name="Vincourt P."/>
            <person name="Rieseberg L.H."/>
            <person name="Langlade N.B."/>
        </authorList>
    </citation>
    <scope>NUCLEOTIDE SEQUENCE [LARGE SCALE GENOMIC DNA]</scope>
    <source>
        <strain evidence="4">cv. SF193</strain>
        <tissue evidence="2">Leaves</tissue>
    </source>
</reference>
<dbReference type="InterPro" id="IPR008949">
    <property type="entry name" value="Isoprenoid_synthase_dom_sf"/>
</dbReference>
<dbReference type="GO" id="GO:0080016">
    <property type="term" value="F:(-)-E-beta-caryophyllene synthase activity"/>
    <property type="evidence" value="ECO:0007669"/>
    <property type="project" value="UniProtKB-EC"/>
</dbReference>
<dbReference type="Gramene" id="mRNA:HanXRQr2_Chr16g0765841">
    <property type="protein sequence ID" value="mRNA:HanXRQr2_Chr16g0765841"/>
    <property type="gene ID" value="HanXRQr2_Chr16g0765841"/>
</dbReference>
<evidence type="ECO:0000259" key="1">
    <source>
        <dbReference type="Pfam" id="PF03936"/>
    </source>
</evidence>
<name>A0A251S5T1_HELAN</name>
<sequence length="116" mass="13535">MTHMITMELMMNSRSLLMLFKGTHLNHHQEMEESLEKEGKTYQIHYVIEMAKEVIENNLVEAKWLKEGVDHKVTEDTFKWVATYPPIVKAACLVLRLMDDITTHKDVVTSVFDQVT</sequence>
<dbReference type="InterPro" id="IPR005630">
    <property type="entry name" value="Terpene_synthase_metal-bd"/>
</dbReference>
<dbReference type="EC" id="4.2.3.57" evidence="2"/>
<evidence type="ECO:0000313" key="4">
    <source>
        <dbReference type="Proteomes" id="UP000215914"/>
    </source>
</evidence>
<dbReference type="Gene3D" id="1.10.600.10">
    <property type="entry name" value="Farnesyl Diphosphate Synthase"/>
    <property type="match status" value="2"/>
</dbReference>
<dbReference type="EMBL" id="CM007905">
    <property type="protein sequence ID" value="OTF92531.1"/>
    <property type="molecule type" value="Genomic_DNA"/>
</dbReference>
<dbReference type="GO" id="GO:0000287">
    <property type="term" value="F:magnesium ion binding"/>
    <property type="evidence" value="ECO:0007669"/>
    <property type="project" value="InterPro"/>
</dbReference>
<gene>
    <name evidence="3" type="ORF">HannXRQ_Chr16g0522891</name>
    <name evidence="2" type="ORF">HanXRQr2_Chr16g0765841</name>
</gene>